<dbReference type="GeneID" id="31771459"/>
<proteinExistence type="predicted"/>
<evidence type="ECO:0000313" key="3">
    <source>
        <dbReference type="Proteomes" id="UP000196803"/>
    </source>
</evidence>
<dbReference type="EMBL" id="FXXC01000001">
    <property type="protein sequence ID" value="SMR90955.1"/>
    <property type="molecule type" value="Genomic_DNA"/>
</dbReference>
<dbReference type="Proteomes" id="UP000196803">
    <property type="component" value="Unassembled WGS sequence"/>
</dbReference>
<accession>A0ABY1S4X7</accession>
<evidence type="ECO:0000313" key="2">
    <source>
        <dbReference type="EMBL" id="SMR90955.1"/>
    </source>
</evidence>
<dbReference type="RefSeq" id="WP_015906723.1">
    <property type="nucleotide sequence ID" value="NZ_FUZJ01000001.1"/>
</dbReference>
<gene>
    <name evidence="2" type="ORF">SAMN05216240_0174</name>
</gene>
<organism evidence="2 3">
    <name type="scientific">Caldicellulosiruptor bescii</name>
    <name type="common">Anaerocellum thermophilum</name>
    <dbReference type="NCBI Taxonomy" id="31899"/>
    <lineage>
        <taxon>Bacteria</taxon>
        <taxon>Bacillati</taxon>
        <taxon>Bacillota</taxon>
        <taxon>Bacillota incertae sedis</taxon>
        <taxon>Caldicellulosiruptorales</taxon>
        <taxon>Caldicellulosiruptoraceae</taxon>
        <taxon>Caldicellulosiruptor</taxon>
    </lineage>
</organism>
<feature type="transmembrane region" description="Helical" evidence="1">
    <location>
        <begin position="6"/>
        <end position="27"/>
    </location>
</feature>
<sequence length="242" mass="28652">MNWSRVKTIAILVFVLIFVFLVIRYLNLFPKEEYLTKQQVDIAKSILLQNSIKLLCDVDRRIYYVSKLSVTTENKYDSIVTKLFGKRVDRYQNEFESSIYHLKIVNQTLFLESKYYQDPFELFDIKKGDYIKDYDGSFIQVFRGYPIFDGRLKVIKQKDNTLYIFSKINPKRFEIKRTRAISALEAVFNLLNQQKGIKEIQNIKFGFYLKDFNVIQGQAIPVWRIVADGNVYYINGFTGMLE</sequence>
<keyword evidence="1" id="KW-0812">Transmembrane</keyword>
<reference evidence="2 3" key="1">
    <citation type="submission" date="2017-05" db="EMBL/GenBank/DDBJ databases">
        <authorList>
            <person name="Varghese N."/>
            <person name="Submissions S."/>
        </authorList>
    </citation>
    <scope>NUCLEOTIDE SEQUENCE [LARGE SCALE GENOMIC DNA]</scope>
    <source>
        <strain evidence="2 3">MACB1020</strain>
    </source>
</reference>
<keyword evidence="3" id="KW-1185">Reference proteome</keyword>
<evidence type="ECO:0000256" key="1">
    <source>
        <dbReference type="SAM" id="Phobius"/>
    </source>
</evidence>
<keyword evidence="1" id="KW-0472">Membrane</keyword>
<keyword evidence="1" id="KW-1133">Transmembrane helix</keyword>
<protein>
    <submittedName>
        <fullName evidence="2">Two-component signal transduction system YycFG, regulatory protein YycI</fullName>
    </submittedName>
</protein>
<comment type="caution">
    <text evidence="2">The sequence shown here is derived from an EMBL/GenBank/DDBJ whole genome shotgun (WGS) entry which is preliminary data.</text>
</comment>
<name>A0ABY1S4X7_CALBS</name>